<accession>A0A9Q0IC11</accession>
<proteinExistence type="predicted"/>
<evidence type="ECO:0000313" key="3">
    <source>
        <dbReference type="Proteomes" id="UP001148018"/>
    </source>
</evidence>
<name>A0A9Q0IC11_9TELE</name>
<organism evidence="2 3">
    <name type="scientific">Muraenolepis orangiensis</name>
    <name type="common">Patagonian moray cod</name>
    <dbReference type="NCBI Taxonomy" id="630683"/>
    <lineage>
        <taxon>Eukaryota</taxon>
        <taxon>Metazoa</taxon>
        <taxon>Chordata</taxon>
        <taxon>Craniata</taxon>
        <taxon>Vertebrata</taxon>
        <taxon>Euteleostomi</taxon>
        <taxon>Actinopterygii</taxon>
        <taxon>Neopterygii</taxon>
        <taxon>Teleostei</taxon>
        <taxon>Neoteleostei</taxon>
        <taxon>Acanthomorphata</taxon>
        <taxon>Zeiogadaria</taxon>
        <taxon>Gadariae</taxon>
        <taxon>Gadiformes</taxon>
        <taxon>Muraenolepidoidei</taxon>
        <taxon>Muraenolepididae</taxon>
        <taxon>Muraenolepis</taxon>
    </lineage>
</organism>
<dbReference type="Proteomes" id="UP001148018">
    <property type="component" value="Unassembled WGS sequence"/>
</dbReference>
<sequence length="75" mass="8103">METSAPMATEKKECKGSGLDGSSYSELPKKPAPSLLTRGRRPAPKPDPDVVPLDTRPSGCTHRVCSDQRKVSIPR</sequence>
<protein>
    <submittedName>
        <fullName evidence="2">Uncharacterized protein</fullName>
    </submittedName>
</protein>
<gene>
    <name evidence="2" type="ORF">NHX12_005416</name>
</gene>
<evidence type="ECO:0000313" key="2">
    <source>
        <dbReference type="EMBL" id="KAJ3593079.1"/>
    </source>
</evidence>
<dbReference type="AlphaFoldDB" id="A0A9Q0IC11"/>
<feature type="region of interest" description="Disordered" evidence="1">
    <location>
        <begin position="1"/>
        <end position="75"/>
    </location>
</feature>
<keyword evidence="3" id="KW-1185">Reference proteome</keyword>
<comment type="caution">
    <text evidence="2">The sequence shown here is derived from an EMBL/GenBank/DDBJ whole genome shotgun (WGS) entry which is preliminary data.</text>
</comment>
<reference evidence="2" key="1">
    <citation type="submission" date="2022-07" db="EMBL/GenBank/DDBJ databases">
        <title>Chromosome-level genome of Muraenolepis orangiensis.</title>
        <authorList>
            <person name="Kim J."/>
        </authorList>
    </citation>
    <scope>NUCLEOTIDE SEQUENCE</scope>
    <source>
        <strain evidence="2">KU_S4_2022</strain>
        <tissue evidence="2">Muscle</tissue>
    </source>
</reference>
<dbReference type="EMBL" id="JANIIK010000112">
    <property type="protein sequence ID" value="KAJ3593079.1"/>
    <property type="molecule type" value="Genomic_DNA"/>
</dbReference>
<feature type="compositionally biased region" description="Basic and acidic residues" evidence="1">
    <location>
        <begin position="64"/>
        <end position="75"/>
    </location>
</feature>
<evidence type="ECO:0000256" key="1">
    <source>
        <dbReference type="SAM" id="MobiDB-lite"/>
    </source>
</evidence>
<dbReference type="OrthoDB" id="8899982at2759"/>